<evidence type="ECO:0000259" key="6">
    <source>
        <dbReference type="PROSITE" id="PS51141"/>
    </source>
</evidence>
<dbReference type="SUPFAM" id="SSF103612">
    <property type="entry name" value="SBT domain"/>
    <property type="match status" value="1"/>
</dbReference>
<feature type="region of interest" description="Disordered" evidence="5">
    <location>
        <begin position="128"/>
        <end position="176"/>
    </location>
</feature>
<dbReference type="Gene3D" id="1.25.40.20">
    <property type="entry name" value="Ankyrin repeat-containing domain"/>
    <property type="match status" value="1"/>
</dbReference>
<dbReference type="InterPro" id="IPR002110">
    <property type="entry name" value="Ankyrin_rpt"/>
</dbReference>
<dbReference type="PROSITE" id="PS50297">
    <property type="entry name" value="ANK_REP_REGION"/>
    <property type="match status" value="1"/>
</dbReference>
<dbReference type="Gene3D" id="4.10.1100.10">
    <property type="entry name" value="Transcription factor, SBP-box domain"/>
    <property type="match status" value="1"/>
</dbReference>
<keyword evidence="4" id="KW-0040">ANK repeat</keyword>
<feature type="region of interest" description="Disordered" evidence="5">
    <location>
        <begin position="37"/>
        <end position="73"/>
    </location>
</feature>
<dbReference type="GO" id="GO:0008270">
    <property type="term" value="F:zinc ion binding"/>
    <property type="evidence" value="ECO:0007669"/>
    <property type="project" value="UniProtKB-KW"/>
</dbReference>
<feature type="region of interest" description="Disordered" evidence="5">
    <location>
        <begin position="1"/>
        <end position="22"/>
    </location>
</feature>
<name>A0AAW1QTZ1_9CHLO</name>
<keyword evidence="1" id="KW-0479">Metal-binding</keyword>
<reference evidence="7 8" key="1">
    <citation type="journal article" date="2024" name="Nat. Commun.">
        <title>Phylogenomics reveals the evolutionary origins of lichenization in chlorophyte algae.</title>
        <authorList>
            <person name="Puginier C."/>
            <person name="Libourel C."/>
            <person name="Otte J."/>
            <person name="Skaloud P."/>
            <person name="Haon M."/>
            <person name="Grisel S."/>
            <person name="Petersen M."/>
            <person name="Berrin J.G."/>
            <person name="Delaux P.M."/>
            <person name="Dal Grande F."/>
            <person name="Keller J."/>
        </authorList>
    </citation>
    <scope>NUCLEOTIDE SEQUENCE [LARGE SCALE GENOMIC DNA]</scope>
    <source>
        <strain evidence="7 8">SAG 245.80</strain>
    </source>
</reference>
<evidence type="ECO:0000256" key="1">
    <source>
        <dbReference type="ARBA" id="ARBA00022723"/>
    </source>
</evidence>
<dbReference type="InterPro" id="IPR036893">
    <property type="entry name" value="SBP_sf"/>
</dbReference>
<dbReference type="InterPro" id="IPR036770">
    <property type="entry name" value="Ankyrin_rpt-contain_sf"/>
</dbReference>
<dbReference type="GO" id="GO:0005634">
    <property type="term" value="C:nucleus"/>
    <property type="evidence" value="ECO:0007669"/>
    <property type="project" value="InterPro"/>
</dbReference>
<evidence type="ECO:0000256" key="2">
    <source>
        <dbReference type="ARBA" id="ARBA00022771"/>
    </source>
</evidence>
<dbReference type="GO" id="GO:0003677">
    <property type="term" value="F:DNA binding"/>
    <property type="evidence" value="ECO:0007669"/>
    <property type="project" value="InterPro"/>
</dbReference>
<dbReference type="InterPro" id="IPR044817">
    <property type="entry name" value="SBP-like"/>
</dbReference>
<organism evidence="7 8">
    <name type="scientific">Elliptochloris bilobata</name>
    <dbReference type="NCBI Taxonomy" id="381761"/>
    <lineage>
        <taxon>Eukaryota</taxon>
        <taxon>Viridiplantae</taxon>
        <taxon>Chlorophyta</taxon>
        <taxon>core chlorophytes</taxon>
        <taxon>Trebouxiophyceae</taxon>
        <taxon>Trebouxiophyceae incertae sedis</taxon>
        <taxon>Elliptochloris clade</taxon>
        <taxon>Elliptochloris</taxon>
    </lineage>
</organism>
<evidence type="ECO:0000313" key="7">
    <source>
        <dbReference type="EMBL" id="KAK9824970.1"/>
    </source>
</evidence>
<dbReference type="Proteomes" id="UP001445335">
    <property type="component" value="Unassembled WGS sequence"/>
</dbReference>
<dbReference type="EMBL" id="JALJOU010000078">
    <property type="protein sequence ID" value="KAK9824970.1"/>
    <property type="molecule type" value="Genomic_DNA"/>
</dbReference>
<keyword evidence="3" id="KW-0862">Zinc</keyword>
<feature type="compositionally biased region" description="Acidic residues" evidence="5">
    <location>
        <begin position="139"/>
        <end position="156"/>
    </location>
</feature>
<evidence type="ECO:0000256" key="5">
    <source>
        <dbReference type="SAM" id="MobiDB-lite"/>
    </source>
</evidence>
<feature type="repeat" description="ANK" evidence="4">
    <location>
        <begin position="636"/>
        <end position="660"/>
    </location>
</feature>
<feature type="domain" description="SBP-type" evidence="6">
    <location>
        <begin position="178"/>
        <end position="255"/>
    </location>
</feature>
<dbReference type="PROSITE" id="PS51141">
    <property type="entry name" value="ZF_SBP"/>
    <property type="match status" value="1"/>
</dbReference>
<dbReference type="Pfam" id="PF03110">
    <property type="entry name" value="SBP"/>
    <property type="match status" value="1"/>
</dbReference>
<keyword evidence="8" id="KW-1185">Reference proteome</keyword>
<dbReference type="InterPro" id="IPR004333">
    <property type="entry name" value="SBP_dom"/>
</dbReference>
<gene>
    <name evidence="7" type="ORF">WJX81_000184</name>
</gene>
<dbReference type="PANTHER" id="PTHR31251:SF169">
    <property type="entry name" value="SQUAMOSA PROMOTER-BINDING-LIKE PROTEIN 8"/>
    <property type="match status" value="1"/>
</dbReference>
<feature type="compositionally biased region" description="Low complexity" evidence="5">
    <location>
        <begin position="56"/>
        <end position="72"/>
    </location>
</feature>
<feature type="region of interest" description="Disordered" evidence="5">
    <location>
        <begin position="252"/>
        <end position="280"/>
    </location>
</feature>
<dbReference type="AlphaFoldDB" id="A0AAW1QTZ1"/>
<dbReference type="PANTHER" id="PTHR31251">
    <property type="entry name" value="SQUAMOSA PROMOTER-BINDING-LIKE PROTEIN 4"/>
    <property type="match status" value="1"/>
</dbReference>
<dbReference type="SUPFAM" id="SSF48403">
    <property type="entry name" value="Ankyrin repeat"/>
    <property type="match status" value="1"/>
</dbReference>
<proteinExistence type="predicted"/>
<evidence type="ECO:0000256" key="4">
    <source>
        <dbReference type="PROSITE-ProRule" id="PRU00023"/>
    </source>
</evidence>
<dbReference type="PROSITE" id="PS50088">
    <property type="entry name" value="ANK_REPEAT"/>
    <property type="match status" value="1"/>
</dbReference>
<sequence>MLLGRDSVEEGSDQALIPNPGSDLQWSLGGAWSWGHVQDAVPGSSDNTGRAGASPAVEAADDSASGSSPARAHSGYAVHVRALSAKRSRSGAALGGSSSAPLPCARVGASVAAAPGMRVRPVRAATLQVRENGTAGAILEDDEEEEDDDQDAETEPDSSGSGVSAPRRRAPRDAPAKRLRCQVESCGRDLNALSTYHQRCRICEVHLKLTSFEHRGKQQRFCQQCGRCHELACFEGVRRSCRNQLAKHNARRRRNHEAAVAARGEKAAARAGKARGKARGRVSQANNAASGCASGGSNIARMQSAPRHLSQVLGDQPEALPTRLAVRLFGPELGQLPAGLLVGLARWLAAPPACVDTCARGGSQLTLQAHVTLDVAERVRAGGAVAAVQHLATEALTIWTSHAVLMQAGDQACLVRGGGIAGVWQLAGAGTAPATLGFAPPPAVEAVNPAVALAGGAGAEVELHGKGLHEPDVRLLARTDGAYVPAQAEAIAKDQLRVRLPAALPAGLIWLEAERGPLLGTPRPLLLLPEGCQELAGEVARLLAGGDAQGADALLVDLGLVLRSRAERGALGDMHVPPTDGFAIQSVRRLLALACDAGAPALAAFLLPEAASSGAGPRGSALDKVGTINAATQGGDGLSLLHRAVRSGSAAMVDALLSFGCSQGFCWRADVRGPRGLTPMHLAALSPAAPAISRLLAANAPSRQARALIKRSAR</sequence>
<evidence type="ECO:0000256" key="3">
    <source>
        <dbReference type="ARBA" id="ARBA00022833"/>
    </source>
</evidence>
<evidence type="ECO:0000313" key="8">
    <source>
        <dbReference type="Proteomes" id="UP001445335"/>
    </source>
</evidence>
<comment type="caution">
    <text evidence="7">The sequence shown here is derived from an EMBL/GenBank/DDBJ whole genome shotgun (WGS) entry which is preliminary data.</text>
</comment>
<keyword evidence="2" id="KW-0863">Zinc-finger</keyword>
<accession>A0AAW1QTZ1</accession>
<protein>
    <recommendedName>
        <fullName evidence="6">SBP-type domain-containing protein</fullName>
    </recommendedName>
</protein>